<evidence type="ECO:0000256" key="2">
    <source>
        <dbReference type="SAM" id="MobiDB-lite"/>
    </source>
</evidence>
<keyword evidence="1" id="KW-0175">Coiled coil</keyword>
<dbReference type="HOGENOM" id="CLU_385650_0_0_1"/>
<reference evidence="3 5" key="1">
    <citation type="journal article" date="2012" name="Nature">
        <title>Algal genomes reveal evolutionary mosaicism and the fate of nucleomorphs.</title>
        <authorList>
            <consortium name="DOE Joint Genome Institute"/>
            <person name="Curtis B.A."/>
            <person name="Tanifuji G."/>
            <person name="Burki F."/>
            <person name="Gruber A."/>
            <person name="Irimia M."/>
            <person name="Maruyama S."/>
            <person name="Arias M.C."/>
            <person name="Ball S.G."/>
            <person name="Gile G.H."/>
            <person name="Hirakawa Y."/>
            <person name="Hopkins J.F."/>
            <person name="Kuo A."/>
            <person name="Rensing S.A."/>
            <person name="Schmutz J."/>
            <person name="Symeonidi A."/>
            <person name="Elias M."/>
            <person name="Eveleigh R.J."/>
            <person name="Herman E.K."/>
            <person name="Klute M.J."/>
            <person name="Nakayama T."/>
            <person name="Obornik M."/>
            <person name="Reyes-Prieto A."/>
            <person name="Armbrust E.V."/>
            <person name="Aves S.J."/>
            <person name="Beiko R.G."/>
            <person name="Coutinho P."/>
            <person name="Dacks J.B."/>
            <person name="Durnford D.G."/>
            <person name="Fast N.M."/>
            <person name="Green B.R."/>
            <person name="Grisdale C.J."/>
            <person name="Hempel F."/>
            <person name="Henrissat B."/>
            <person name="Hoppner M.P."/>
            <person name="Ishida K."/>
            <person name="Kim E."/>
            <person name="Koreny L."/>
            <person name="Kroth P.G."/>
            <person name="Liu Y."/>
            <person name="Malik S.B."/>
            <person name="Maier U.G."/>
            <person name="McRose D."/>
            <person name="Mock T."/>
            <person name="Neilson J.A."/>
            <person name="Onodera N.T."/>
            <person name="Poole A.M."/>
            <person name="Pritham E.J."/>
            <person name="Richards T.A."/>
            <person name="Rocap G."/>
            <person name="Roy S.W."/>
            <person name="Sarai C."/>
            <person name="Schaack S."/>
            <person name="Shirato S."/>
            <person name="Slamovits C.H."/>
            <person name="Spencer D.F."/>
            <person name="Suzuki S."/>
            <person name="Worden A.Z."/>
            <person name="Zauner S."/>
            <person name="Barry K."/>
            <person name="Bell C."/>
            <person name="Bharti A.K."/>
            <person name="Crow J.A."/>
            <person name="Grimwood J."/>
            <person name="Kramer R."/>
            <person name="Lindquist E."/>
            <person name="Lucas S."/>
            <person name="Salamov A."/>
            <person name="McFadden G.I."/>
            <person name="Lane C.E."/>
            <person name="Keeling P.J."/>
            <person name="Gray M.W."/>
            <person name="Grigoriev I.V."/>
            <person name="Archibald J.M."/>
        </authorList>
    </citation>
    <scope>NUCLEOTIDE SEQUENCE</scope>
    <source>
        <strain evidence="3 5">CCMP2712</strain>
    </source>
</reference>
<evidence type="ECO:0000256" key="1">
    <source>
        <dbReference type="SAM" id="Coils"/>
    </source>
</evidence>
<evidence type="ECO:0000313" key="4">
    <source>
        <dbReference type="EnsemblProtists" id="EKX41111"/>
    </source>
</evidence>
<dbReference type="PaxDb" id="55529-EKX41111"/>
<keyword evidence="5" id="KW-1185">Reference proteome</keyword>
<gene>
    <name evidence="3" type="ORF">GUITHDRAFT_142268</name>
</gene>
<reference evidence="5" key="2">
    <citation type="submission" date="2012-11" db="EMBL/GenBank/DDBJ databases">
        <authorList>
            <person name="Kuo A."/>
            <person name="Curtis B.A."/>
            <person name="Tanifuji G."/>
            <person name="Burki F."/>
            <person name="Gruber A."/>
            <person name="Irimia M."/>
            <person name="Maruyama S."/>
            <person name="Arias M.C."/>
            <person name="Ball S.G."/>
            <person name="Gile G.H."/>
            <person name="Hirakawa Y."/>
            <person name="Hopkins J.F."/>
            <person name="Rensing S.A."/>
            <person name="Schmutz J."/>
            <person name="Symeonidi A."/>
            <person name="Elias M."/>
            <person name="Eveleigh R.J."/>
            <person name="Herman E.K."/>
            <person name="Klute M.J."/>
            <person name="Nakayama T."/>
            <person name="Obornik M."/>
            <person name="Reyes-Prieto A."/>
            <person name="Armbrust E.V."/>
            <person name="Aves S.J."/>
            <person name="Beiko R.G."/>
            <person name="Coutinho P."/>
            <person name="Dacks J.B."/>
            <person name="Durnford D.G."/>
            <person name="Fast N.M."/>
            <person name="Green B.R."/>
            <person name="Grisdale C."/>
            <person name="Hempe F."/>
            <person name="Henrissat B."/>
            <person name="Hoppner M.P."/>
            <person name="Ishida K.-I."/>
            <person name="Kim E."/>
            <person name="Koreny L."/>
            <person name="Kroth P.G."/>
            <person name="Liu Y."/>
            <person name="Malik S.-B."/>
            <person name="Maier U.G."/>
            <person name="McRose D."/>
            <person name="Mock T."/>
            <person name="Neilson J.A."/>
            <person name="Onodera N.T."/>
            <person name="Poole A.M."/>
            <person name="Pritham E.J."/>
            <person name="Richards T.A."/>
            <person name="Rocap G."/>
            <person name="Roy S.W."/>
            <person name="Sarai C."/>
            <person name="Schaack S."/>
            <person name="Shirato S."/>
            <person name="Slamovits C.H."/>
            <person name="Spencer D.F."/>
            <person name="Suzuki S."/>
            <person name="Worden A.Z."/>
            <person name="Zauner S."/>
            <person name="Barry K."/>
            <person name="Bell C."/>
            <person name="Bharti A.K."/>
            <person name="Crow J.A."/>
            <person name="Grimwood J."/>
            <person name="Kramer R."/>
            <person name="Lindquist E."/>
            <person name="Lucas S."/>
            <person name="Salamov A."/>
            <person name="McFadden G.I."/>
            <person name="Lane C.E."/>
            <person name="Keeling P.J."/>
            <person name="Gray M.W."/>
            <person name="Grigoriev I.V."/>
            <person name="Archibald J.M."/>
        </authorList>
    </citation>
    <scope>NUCLEOTIDE SEQUENCE</scope>
    <source>
        <strain evidence="5">CCMP2712</strain>
    </source>
</reference>
<dbReference type="RefSeq" id="XP_005828091.1">
    <property type="nucleotide sequence ID" value="XM_005828034.1"/>
</dbReference>
<dbReference type="GeneID" id="17297759"/>
<proteinExistence type="predicted"/>
<evidence type="ECO:0000313" key="3">
    <source>
        <dbReference type="EMBL" id="EKX41111.1"/>
    </source>
</evidence>
<dbReference type="EMBL" id="JH993026">
    <property type="protein sequence ID" value="EKX41111.1"/>
    <property type="molecule type" value="Genomic_DNA"/>
</dbReference>
<feature type="coiled-coil region" evidence="1">
    <location>
        <begin position="198"/>
        <end position="246"/>
    </location>
</feature>
<dbReference type="Proteomes" id="UP000011087">
    <property type="component" value="Unassembled WGS sequence"/>
</dbReference>
<reference evidence="4" key="3">
    <citation type="submission" date="2015-06" db="UniProtKB">
        <authorList>
            <consortium name="EnsemblProtists"/>
        </authorList>
    </citation>
    <scope>IDENTIFICATION</scope>
</reference>
<feature type="coiled-coil region" evidence="1">
    <location>
        <begin position="658"/>
        <end position="706"/>
    </location>
</feature>
<dbReference type="EnsemblProtists" id="EKX41111">
    <property type="protein sequence ID" value="EKX41111"/>
    <property type="gene ID" value="GUITHDRAFT_142268"/>
</dbReference>
<feature type="region of interest" description="Disordered" evidence="2">
    <location>
        <begin position="388"/>
        <end position="416"/>
    </location>
</feature>
<feature type="compositionally biased region" description="Low complexity" evidence="2">
    <location>
        <begin position="397"/>
        <end position="410"/>
    </location>
</feature>
<sequence>MTTTWSPQTLITFECRFAEEERQNSFEIFDNCKQDLQRMMARYVQSENDGNVELLCRVKKVWEDLEGCLPSPGDLKSEVELANLFNENVFSLVRKVIEWEEKFYGQWSACNRPDCEKSVEDLFKVLHNKHAAQEDFLDVLKKADDAEEVKFEIAKLVSCDRAFAHFLQILQDRKDQNLSSLDTLNQSLNTISAENPFVKKKEDLRNNAQKMISKWENDKIALESQVQAYQQRLNSLEEMFSAADTQGMHAAKALRSRGAQVEEERRRNLKSLNEVLIKMLKTEVEAEDLRRKEDRGAGILDTISTIQMMRMNSLFRFHDVESTIYMHLDSFVHTATKIQQDVREHRLLADRREVIEPLHASLRETSMQLSECSRRCHEIAGRISRPVTSRRRELHLSYSEEGGSSTGSPSRQEEGKMKFTVTLEGEDILRKPRLHTIQGNISTLEELAIRLGLTTTASMLWETSPQLAMAATDSTMLLLCLQDSEREEVVQRDVEVEEGGWYVFRLRGVSSLTGFVNLGISVVCRKRGSVIVQNSSTFWGGASGWNDPDRVQEGEEEEEDDRVVEEESWGAGVGSPAARVSWSMLADKDEVEVKFESPSNRVHVCIFLNEVRGSLCWAAAEEEGWTQVEENQQVSIQRAELVRLKRMAYKHPRMDCEVQRIEAELKEREKEHLQMQRRIRESMRRKEELEEVIDNLRNSRLSLTNEEHEWEMSDADV</sequence>
<accession>L1IXZ6</accession>
<organism evidence="3">
    <name type="scientific">Guillardia theta (strain CCMP2712)</name>
    <name type="common">Cryptophyte</name>
    <dbReference type="NCBI Taxonomy" id="905079"/>
    <lineage>
        <taxon>Eukaryota</taxon>
        <taxon>Cryptophyceae</taxon>
        <taxon>Pyrenomonadales</taxon>
        <taxon>Geminigeraceae</taxon>
        <taxon>Guillardia</taxon>
    </lineage>
</organism>
<feature type="region of interest" description="Disordered" evidence="2">
    <location>
        <begin position="543"/>
        <end position="568"/>
    </location>
</feature>
<dbReference type="AlphaFoldDB" id="L1IXZ6"/>
<protein>
    <submittedName>
        <fullName evidence="3 4">Uncharacterized protein</fullName>
    </submittedName>
</protein>
<evidence type="ECO:0000313" key="5">
    <source>
        <dbReference type="Proteomes" id="UP000011087"/>
    </source>
</evidence>
<feature type="compositionally biased region" description="Acidic residues" evidence="2">
    <location>
        <begin position="554"/>
        <end position="568"/>
    </location>
</feature>
<dbReference type="KEGG" id="gtt:GUITHDRAFT_142268"/>
<name>L1IXZ6_GUITC</name>